<dbReference type="NCBIfam" id="NF033910">
    <property type="entry name" value="LWR_salt"/>
    <property type="match status" value="1"/>
</dbReference>
<dbReference type="Proteomes" id="UP000663586">
    <property type="component" value="Chromosome"/>
</dbReference>
<dbReference type="RefSeq" id="WP_238477936.1">
    <property type="nucleotide sequence ID" value="NZ_CP064786.1"/>
</dbReference>
<proteinExistence type="predicted"/>
<evidence type="ECO:0008006" key="3">
    <source>
        <dbReference type="Google" id="ProtNLM"/>
    </source>
</evidence>
<dbReference type="KEGG" id="hara:AArcS_2703"/>
<gene>
    <name evidence="1" type="ORF">AArcS_2703</name>
</gene>
<sequence length="122" mass="13985">MDARYVFAVEFRIPTSSAELRLDPATFETRLYRTADPPGEEGWLFFRDNLWRGAVGDEEHMCKVASEELGVDVEAVEYRAFETDEEYLDALKTEIARDLGQFNADSVSEVLSNYFKSSLEIE</sequence>
<name>A0A897MYB2_9EURY</name>
<evidence type="ECO:0000313" key="2">
    <source>
        <dbReference type="Proteomes" id="UP000663586"/>
    </source>
</evidence>
<protein>
    <recommendedName>
        <fullName evidence="3">LWR-salt protein</fullName>
    </recommendedName>
</protein>
<dbReference type="AlphaFoldDB" id="A0A897MYB2"/>
<evidence type="ECO:0000313" key="1">
    <source>
        <dbReference type="EMBL" id="QSG03899.1"/>
    </source>
</evidence>
<keyword evidence="2" id="KW-1185">Reference proteome</keyword>
<dbReference type="EMBL" id="CP064786">
    <property type="protein sequence ID" value="QSG03899.1"/>
    <property type="molecule type" value="Genomic_DNA"/>
</dbReference>
<dbReference type="InterPro" id="IPR049798">
    <property type="entry name" value="LWR_salt"/>
</dbReference>
<dbReference type="Pfam" id="PF26423">
    <property type="entry name" value="LWR_salt"/>
    <property type="match status" value="1"/>
</dbReference>
<organism evidence="1 2">
    <name type="scientific">Natranaeroarchaeum sulfidigenes</name>
    <dbReference type="NCBI Taxonomy" id="2784880"/>
    <lineage>
        <taxon>Archaea</taxon>
        <taxon>Methanobacteriati</taxon>
        <taxon>Methanobacteriota</taxon>
        <taxon>Stenosarchaea group</taxon>
        <taxon>Halobacteria</taxon>
        <taxon>Halobacteriales</taxon>
        <taxon>Natronoarchaeaceae</taxon>
        <taxon>Natranaeroarchaeum</taxon>
    </lineage>
</organism>
<dbReference type="GeneID" id="70686083"/>
<accession>A0A897MYB2</accession>
<reference evidence="1" key="1">
    <citation type="submission" date="2020-11" db="EMBL/GenBank/DDBJ databases">
        <title>Carbohydrate-dependent, anaerobic sulfur respiration: A novel catabolism in halophilic archaea.</title>
        <authorList>
            <person name="Sorokin D.Y."/>
            <person name="Messina E."/>
            <person name="Smedile F."/>
            <person name="La Cono V."/>
            <person name="Hallsworth J.E."/>
            <person name="Yakimov M.M."/>
        </authorList>
    </citation>
    <scope>NUCLEOTIDE SEQUENCE</scope>
    <source>
        <strain evidence="1">AArc-S</strain>
    </source>
</reference>